<evidence type="ECO:0000313" key="3">
    <source>
        <dbReference type="Proteomes" id="UP001216907"/>
    </source>
</evidence>
<protein>
    <submittedName>
        <fullName evidence="2">Glycoside hydrolase family 99-like domain-containing protein</fullName>
    </submittedName>
</protein>
<accession>A0ABT6FF43</accession>
<dbReference type="Pfam" id="PF14307">
    <property type="entry name" value="Glyco_tran_WbsX"/>
    <property type="match status" value="1"/>
</dbReference>
<comment type="caution">
    <text evidence="2">The sequence shown here is derived from an EMBL/GenBank/DDBJ whole genome shotgun (WGS) entry which is preliminary data.</text>
</comment>
<feature type="chain" id="PRO_5045328894" evidence="1">
    <location>
        <begin position="23"/>
        <end position="364"/>
    </location>
</feature>
<evidence type="ECO:0000313" key="2">
    <source>
        <dbReference type="EMBL" id="MDG3006152.1"/>
    </source>
</evidence>
<evidence type="ECO:0000256" key="1">
    <source>
        <dbReference type="SAM" id="SignalP"/>
    </source>
</evidence>
<sequence length="364" mass="40448">MRSLAKLMFIALLAQASWQASAAPPAEARAKVGAYYFDGWTGKTFHITERLTTEFADREPIWGWRDDSVAVMEEQIGYAADAGVAFFSFCWYWPEGPDKACPMNQALDFYHQAKNRERLEFCLLVANHGGYRIGPKAWDEVSAVWVGEFQKPGHLKLGGEPLLIFFSPRELIQEFGSPEAVASAFEKLRARARAAGLSGVKIAGCATPGPEYGWDDLEKLAACGFDLFTGYNYPGAGRKGPELERPFAELTEGSEGVWDGFARKSPRPYVPVVTAGWDMRPWEKPGDAKPPSLYYVDRTPAAVADAVDRGIRWLDRHPDRTLPERLLLVYAWNENGEGGYLTPTKSGGTAFLDAFRKVVARPRP</sequence>
<dbReference type="EMBL" id="JARRAG010000002">
    <property type="protein sequence ID" value="MDG3006152.1"/>
    <property type="molecule type" value="Genomic_DNA"/>
</dbReference>
<dbReference type="RefSeq" id="WP_277862453.1">
    <property type="nucleotide sequence ID" value="NZ_JARRAG010000002.1"/>
</dbReference>
<gene>
    <name evidence="2" type="ORF">PZE19_20460</name>
</gene>
<feature type="signal peptide" evidence="1">
    <location>
        <begin position="1"/>
        <end position="22"/>
    </location>
</feature>
<dbReference type="PANTHER" id="PTHR41244">
    <property type="entry name" value="RHAMNAN SYNTHESIS F"/>
    <property type="match status" value="1"/>
</dbReference>
<dbReference type="PANTHER" id="PTHR41244:SF1">
    <property type="entry name" value="GLYCOSYLTRANSFERASE"/>
    <property type="match status" value="1"/>
</dbReference>
<name>A0ABT6FF43_9BACT</name>
<keyword evidence="1" id="KW-0732">Signal</keyword>
<reference evidence="2 3" key="1">
    <citation type="submission" date="2023-03" db="EMBL/GenBank/DDBJ databases">
        <title>Paludisphaera mucosa sp. nov. a novel planctomycete from northern fen.</title>
        <authorList>
            <person name="Ivanova A."/>
        </authorList>
    </citation>
    <scope>NUCLEOTIDE SEQUENCE [LARGE SCALE GENOMIC DNA]</scope>
    <source>
        <strain evidence="2 3">Pla2</strain>
    </source>
</reference>
<dbReference type="Proteomes" id="UP001216907">
    <property type="component" value="Unassembled WGS sequence"/>
</dbReference>
<keyword evidence="3" id="KW-1185">Reference proteome</keyword>
<dbReference type="InterPro" id="IPR032719">
    <property type="entry name" value="WbsX"/>
</dbReference>
<proteinExistence type="predicted"/>
<organism evidence="2 3">
    <name type="scientific">Paludisphaera mucosa</name>
    <dbReference type="NCBI Taxonomy" id="3030827"/>
    <lineage>
        <taxon>Bacteria</taxon>
        <taxon>Pseudomonadati</taxon>
        <taxon>Planctomycetota</taxon>
        <taxon>Planctomycetia</taxon>
        <taxon>Isosphaerales</taxon>
        <taxon>Isosphaeraceae</taxon>
        <taxon>Paludisphaera</taxon>
    </lineage>
</organism>
<dbReference type="Gene3D" id="3.20.20.80">
    <property type="entry name" value="Glycosidases"/>
    <property type="match status" value="1"/>
</dbReference>